<sequence>MRDLANKMAELKFEAPLAQFEESDEWGPVEYQSSNVANGKTAAVTISDTLNLNNLKESLRSLDGNQQQQQQNQKDDDLNELNDNLLLGDDTVRGGGDSNTTTTTTTANNNNNIKVGPIKDNVDFAEAFTGSLEDLVNTFDEKITKCFGNYEQSVEELAPVQVRSQEEIMNECQMWWTITGNFGNILPIDWSKTYARQMHVPALNLGMRKPGTPDDELLQDLSSEDEAVASDLDMHALILGGLHADNEPIKTADEVIKEIDDIMDETGSEDGQLENEVIEKAKEVLGSPLYEEKLRSLSITQLNELYMEMEVLIREFSETLISELALRDELEYEKELKNTFISLLLAVQNRRRQYHVEKKKGKAGGKGSTGATNSSGMDPKYLTTVIPYQLNSTPDNQTLQVLIKILKAINEDSPTVPTLLTDYILKVLCPT</sequence>
<accession>A0A182VC56</accession>
<dbReference type="VEuPathDB" id="VectorBase:AMEM012454"/>
<dbReference type="Proteomes" id="UP000075903">
    <property type="component" value="Unassembled WGS sequence"/>
</dbReference>
<feature type="compositionally biased region" description="Low complexity" evidence="4">
    <location>
        <begin position="62"/>
        <end position="72"/>
    </location>
</feature>
<keyword evidence="2" id="KW-0597">Phosphoprotein</keyword>
<evidence type="ECO:0000313" key="5">
    <source>
        <dbReference type="EnsemblMetazoa" id="AMEM012454-PA"/>
    </source>
</evidence>
<protein>
    <recommendedName>
        <fullName evidence="7">Fasciculation and elongation protein zeta-2</fullName>
    </recommendedName>
</protein>
<feature type="compositionally biased region" description="Low complexity" evidence="4">
    <location>
        <begin position="99"/>
        <end position="108"/>
    </location>
</feature>
<dbReference type="VEuPathDB" id="VectorBase:AMEM21_005977"/>
<keyword evidence="6" id="KW-1185">Reference proteome</keyword>
<dbReference type="Pfam" id="PF07763">
    <property type="entry name" value="FEZ"/>
    <property type="match status" value="1"/>
</dbReference>
<reference evidence="5" key="1">
    <citation type="submission" date="2020-05" db="UniProtKB">
        <authorList>
            <consortium name="EnsemblMetazoa"/>
        </authorList>
    </citation>
    <scope>IDENTIFICATION</scope>
    <source>
        <strain evidence="5">MAF</strain>
    </source>
</reference>
<evidence type="ECO:0000256" key="4">
    <source>
        <dbReference type="SAM" id="MobiDB-lite"/>
    </source>
</evidence>
<dbReference type="AlphaFoldDB" id="A0A182VC56"/>
<evidence type="ECO:0000313" key="6">
    <source>
        <dbReference type="Proteomes" id="UP000075903"/>
    </source>
</evidence>
<dbReference type="GO" id="GO:0030424">
    <property type="term" value="C:axon"/>
    <property type="evidence" value="ECO:0007669"/>
    <property type="project" value="TreeGrafter"/>
</dbReference>
<dbReference type="STRING" id="30066.A0A182VC56"/>
<keyword evidence="3" id="KW-0175">Coiled coil</keyword>
<dbReference type="PANTHER" id="PTHR12394:SF12">
    <property type="entry name" value="LD08195P"/>
    <property type="match status" value="1"/>
</dbReference>
<comment type="similarity">
    <text evidence="1">Belongs to the zygin family.</text>
</comment>
<organism evidence="5 6">
    <name type="scientific">Anopheles merus</name>
    <name type="common">Mosquito</name>
    <dbReference type="NCBI Taxonomy" id="30066"/>
    <lineage>
        <taxon>Eukaryota</taxon>
        <taxon>Metazoa</taxon>
        <taxon>Ecdysozoa</taxon>
        <taxon>Arthropoda</taxon>
        <taxon>Hexapoda</taxon>
        <taxon>Insecta</taxon>
        <taxon>Pterygota</taxon>
        <taxon>Neoptera</taxon>
        <taxon>Endopterygota</taxon>
        <taxon>Diptera</taxon>
        <taxon>Nematocera</taxon>
        <taxon>Culicoidea</taxon>
        <taxon>Culicidae</taxon>
        <taxon>Anophelinae</taxon>
        <taxon>Anopheles</taxon>
    </lineage>
</organism>
<evidence type="ECO:0000256" key="1">
    <source>
        <dbReference type="ARBA" id="ARBA00006788"/>
    </source>
</evidence>
<dbReference type="GO" id="GO:0005737">
    <property type="term" value="C:cytoplasm"/>
    <property type="evidence" value="ECO:0007669"/>
    <property type="project" value="TreeGrafter"/>
</dbReference>
<dbReference type="GeneID" id="121587725"/>
<name>A0A182VC56_ANOME</name>
<evidence type="ECO:0008006" key="7">
    <source>
        <dbReference type="Google" id="ProtNLM"/>
    </source>
</evidence>
<dbReference type="PANTHER" id="PTHR12394">
    <property type="entry name" value="ZYGIN"/>
    <property type="match status" value="1"/>
</dbReference>
<dbReference type="EnsemblMetazoa" id="AMEM012454-RA">
    <property type="protein sequence ID" value="AMEM012454-PA"/>
    <property type="gene ID" value="AMEM012454"/>
</dbReference>
<feature type="region of interest" description="Disordered" evidence="4">
    <location>
        <begin position="356"/>
        <end position="376"/>
    </location>
</feature>
<proteinExistence type="inferred from homology"/>
<dbReference type="KEGG" id="amer:121587725"/>
<dbReference type="InterPro" id="IPR011680">
    <property type="entry name" value="FEZ"/>
</dbReference>
<evidence type="ECO:0000256" key="3">
    <source>
        <dbReference type="ARBA" id="ARBA00023054"/>
    </source>
</evidence>
<dbReference type="CTD" id="31179"/>
<feature type="region of interest" description="Disordered" evidence="4">
    <location>
        <begin position="62"/>
        <end position="108"/>
    </location>
</feature>
<dbReference type="RefSeq" id="XP_041760732.1">
    <property type="nucleotide sequence ID" value="XM_041904798.1"/>
</dbReference>
<evidence type="ECO:0000256" key="2">
    <source>
        <dbReference type="ARBA" id="ARBA00022553"/>
    </source>
</evidence>